<dbReference type="GO" id="GO:0008171">
    <property type="term" value="F:O-methyltransferase activity"/>
    <property type="evidence" value="ECO:0007669"/>
    <property type="project" value="InterPro"/>
</dbReference>
<keyword evidence="5" id="KW-1185">Reference proteome</keyword>
<dbReference type="InterPro" id="IPR029063">
    <property type="entry name" value="SAM-dependent_MTases_sf"/>
</dbReference>
<dbReference type="GO" id="GO:0032259">
    <property type="term" value="P:methylation"/>
    <property type="evidence" value="ECO:0007669"/>
    <property type="project" value="UniProtKB-KW"/>
</dbReference>
<keyword evidence="3" id="KW-0949">S-adenosyl-L-methionine</keyword>
<dbReference type="OrthoDB" id="9799672at2"/>
<dbReference type="Proteomes" id="UP000005540">
    <property type="component" value="Unassembled WGS sequence"/>
</dbReference>
<dbReference type="PANTHER" id="PTHR43167:SF1">
    <property type="entry name" value="PUTATIVE (AFU_ORTHOLOGUE AFUA_6G01830)-RELATED"/>
    <property type="match status" value="1"/>
</dbReference>
<gene>
    <name evidence="4" type="ORF">SULYE_1584</name>
</gene>
<organism evidence="4 5">
    <name type="scientific">Sulfurihydrogenibium yellowstonense SS-5</name>
    <dbReference type="NCBI Taxonomy" id="432331"/>
    <lineage>
        <taxon>Bacteria</taxon>
        <taxon>Pseudomonadati</taxon>
        <taxon>Aquificota</taxon>
        <taxon>Aquificia</taxon>
        <taxon>Aquificales</taxon>
        <taxon>Hydrogenothermaceae</taxon>
        <taxon>Sulfurihydrogenibium</taxon>
    </lineage>
</organism>
<name>C4FLY0_9AQUI</name>
<keyword evidence="2 4" id="KW-0808">Transferase</keyword>
<dbReference type="InterPro" id="IPR002935">
    <property type="entry name" value="SAM_O-MeTrfase"/>
</dbReference>
<comment type="caution">
    <text evidence="4">The sequence shown here is derived from an EMBL/GenBank/DDBJ whole genome shotgun (WGS) entry which is preliminary data.</text>
</comment>
<dbReference type="EMBL" id="ABZS01000189">
    <property type="protein sequence ID" value="EEP59919.1"/>
    <property type="molecule type" value="Genomic_DNA"/>
</dbReference>
<dbReference type="CDD" id="cd02440">
    <property type="entry name" value="AdoMet_MTases"/>
    <property type="match status" value="1"/>
</dbReference>
<evidence type="ECO:0000313" key="4">
    <source>
        <dbReference type="EMBL" id="EEP59919.1"/>
    </source>
</evidence>
<dbReference type="PANTHER" id="PTHR43167">
    <property type="entry name" value="PUTATIVE (AFU_ORTHOLOGUE AFUA_6G01830)-RELATED"/>
    <property type="match status" value="1"/>
</dbReference>
<dbReference type="Pfam" id="PF01596">
    <property type="entry name" value="Methyltransf_3"/>
    <property type="match status" value="1"/>
</dbReference>
<proteinExistence type="predicted"/>
<dbReference type="SUPFAM" id="SSF53335">
    <property type="entry name" value="S-adenosyl-L-methionine-dependent methyltransferases"/>
    <property type="match status" value="1"/>
</dbReference>
<dbReference type="Gene3D" id="3.40.50.150">
    <property type="entry name" value="Vaccinia Virus protein VP39"/>
    <property type="match status" value="1"/>
</dbReference>
<evidence type="ECO:0000256" key="1">
    <source>
        <dbReference type="ARBA" id="ARBA00022603"/>
    </source>
</evidence>
<sequence length="211" mass="24498">MNILNSQVEAYIEQLNRIAFIEDEEILKEMEDYAHKNDFPIIDRTVGRLIYLITKLKNPKLVIELGSGYGYSAYYFAKAMNYGKVVLTDYQEKNLSMAKSYFERLGLLDKADFRVGNAIEIAKEYKDIDILFLDLEKTKYLEAILRLKDNLKVGSLVIADNTLWYGKVAQDNPDDKTAKIKEFNEYMFKSREFFSILIPLRDGVLISSKIE</sequence>
<dbReference type="PROSITE" id="PS51682">
    <property type="entry name" value="SAM_OMT_I"/>
    <property type="match status" value="1"/>
</dbReference>
<reference evidence="4 5" key="1">
    <citation type="submission" date="2009-04" db="EMBL/GenBank/DDBJ databases">
        <authorList>
            <person name="Reysenbach A.-L."/>
            <person name="Heidelberg J.F."/>
            <person name="Nelson W.C."/>
        </authorList>
    </citation>
    <scope>NUCLEOTIDE SEQUENCE [LARGE SCALE GENOMIC DNA]</scope>
    <source>
        <strain evidence="4 5">SS-5</strain>
    </source>
</reference>
<dbReference type="AlphaFoldDB" id="C4FLY0"/>
<accession>C4FLY0</accession>
<keyword evidence="1 4" id="KW-0489">Methyltransferase</keyword>
<evidence type="ECO:0000256" key="2">
    <source>
        <dbReference type="ARBA" id="ARBA00022679"/>
    </source>
</evidence>
<evidence type="ECO:0000313" key="5">
    <source>
        <dbReference type="Proteomes" id="UP000005540"/>
    </source>
</evidence>
<protein>
    <submittedName>
        <fullName evidence="4">O-methyltransferase, family 3</fullName>
    </submittedName>
</protein>
<dbReference type="RefSeq" id="WP_007548018.1">
    <property type="nucleotide sequence ID" value="NZ_ABZS01000189.1"/>
</dbReference>
<evidence type="ECO:0000256" key="3">
    <source>
        <dbReference type="ARBA" id="ARBA00022691"/>
    </source>
</evidence>